<dbReference type="InterPro" id="IPR004919">
    <property type="entry name" value="GmrSD_N"/>
</dbReference>
<comment type="caution">
    <text evidence="5">The sequence shown here is derived from an EMBL/GenBank/DDBJ whole genome shotgun (WGS) entry which is preliminary data.</text>
</comment>
<feature type="domain" description="GmrSD restriction endonucleases N-terminal" evidence="2">
    <location>
        <begin position="14"/>
        <end position="237"/>
    </location>
</feature>
<organism evidence="5 6">
    <name type="scientific">Paeniglutamicibacter cryotolerans</name>
    <dbReference type="NCBI Taxonomy" id="670079"/>
    <lineage>
        <taxon>Bacteria</taxon>
        <taxon>Bacillati</taxon>
        <taxon>Actinomycetota</taxon>
        <taxon>Actinomycetes</taxon>
        <taxon>Micrococcales</taxon>
        <taxon>Micrococcaceae</taxon>
        <taxon>Paeniglutamicibacter</taxon>
    </lineage>
</organism>
<proteinExistence type="predicted"/>
<evidence type="ECO:0000259" key="2">
    <source>
        <dbReference type="Pfam" id="PF03235"/>
    </source>
</evidence>
<accession>A0A839QLQ6</accession>
<feature type="compositionally biased region" description="Acidic residues" evidence="1">
    <location>
        <begin position="718"/>
        <end position="729"/>
    </location>
</feature>
<reference evidence="5 6" key="1">
    <citation type="submission" date="2020-08" db="EMBL/GenBank/DDBJ databases">
        <title>Sequencing the genomes of 1000 actinobacteria strains.</title>
        <authorList>
            <person name="Klenk H.-P."/>
        </authorList>
    </citation>
    <scope>NUCLEOTIDE SEQUENCE [LARGE SCALE GENOMIC DNA]</scope>
    <source>
        <strain evidence="5 6">DSM 22826</strain>
    </source>
</reference>
<gene>
    <name evidence="5" type="ORF">E9229_001885</name>
</gene>
<dbReference type="InterPro" id="IPR011089">
    <property type="entry name" value="GmrSD_C"/>
</dbReference>
<dbReference type="Proteomes" id="UP000523000">
    <property type="component" value="Unassembled WGS sequence"/>
</dbReference>
<evidence type="ECO:0000313" key="6">
    <source>
        <dbReference type="Proteomes" id="UP000523000"/>
    </source>
</evidence>
<name>A0A839QLQ6_9MICC</name>
<dbReference type="Pfam" id="PF18755">
    <property type="entry name" value="RAMA"/>
    <property type="match status" value="1"/>
</dbReference>
<evidence type="ECO:0000256" key="1">
    <source>
        <dbReference type="SAM" id="MobiDB-lite"/>
    </source>
</evidence>
<dbReference type="AlphaFoldDB" id="A0A839QLQ6"/>
<evidence type="ECO:0000259" key="4">
    <source>
        <dbReference type="Pfam" id="PF18755"/>
    </source>
</evidence>
<dbReference type="PANTHER" id="PTHR35149:SF1">
    <property type="entry name" value="DUF5655 DOMAIN-CONTAINING PROTEIN"/>
    <property type="match status" value="1"/>
</dbReference>
<dbReference type="Pfam" id="PF07510">
    <property type="entry name" value="GmrSD_C"/>
    <property type="match status" value="1"/>
</dbReference>
<dbReference type="Pfam" id="PF03235">
    <property type="entry name" value="GmrSD_N"/>
    <property type="match status" value="1"/>
</dbReference>
<keyword evidence="6" id="KW-1185">Reference proteome</keyword>
<evidence type="ECO:0000313" key="5">
    <source>
        <dbReference type="EMBL" id="MBB2995694.1"/>
    </source>
</evidence>
<dbReference type="EMBL" id="JACHVS010000001">
    <property type="protein sequence ID" value="MBB2995694.1"/>
    <property type="molecule type" value="Genomic_DNA"/>
</dbReference>
<protein>
    <recommendedName>
        <fullName evidence="7">DUF262 domain-containing protein</fullName>
    </recommendedName>
</protein>
<feature type="domain" description="RAMA" evidence="4">
    <location>
        <begin position="614"/>
        <end position="709"/>
    </location>
</feature>
<dbReference type="InterPro" id="IPR040843">
    <property type="entry name" value="RAMA"/>
</dbReference>
<dbReference type="PANTHER" id="PTHR35149">
    <property type="entry name" value="SLL5132 PROTEIN"/>
    <property type="match status" value="1"/>
</dbReference>
<evidence type="ECO:0008006" key="7">
    <source>
        <dbReference type="Google" id="ProtNLM"/>
    </source>
</evidence>
<feature type="domain" description="GmrSD restriction endonucleases C-terminal" evidence="3">
    <location>
        <begin position="440"/>
        <end position="591"/>
    </location>
</feature>
<dbReference type="RefSeq" id="WP_183510897.1">
    <property type="nucleotide sequence ID" value="NZ_BAABGK010000001.1"/>
</dbReference>
<sequence length="744" mass="83393">MKPEKVNPREVFYQPSRMVVPLFQRPYVWSKERQWQPLWEDIARLADVLATKNPAATHFLGAFVVQQLPSTLGTMQEWSVIDGQQRLTTLQILLDSLHSQLESRGLAMLAAQVEPLIVNPAAFHKKPEDRYKVWPTNLDRAGFKSVMSAPAPVDYSSVVPSRLAEAHQYFSDSIGAWLDKADELEISAKLLVDAVSGQLEIVSIRLDATEDAQAIFETLNARGEPLSAADLIKNFIFQNHAGTEAEVEVAYLSNWAELESPWWVTQVTAGRTSHPRASWFLWHWLRARRLEDFPIRELFTQFKGYVTDRRPDLSSLLPEIKTAADRYRFVIEGAQAVNGPLTRVQWFSYRVGTLDSEVVRPLLIWLDEEPQSDVPEKDKTQILKYLESWFVRRAIVKAPSQGTNRFMVDLIVHLSRQPHDRLAIEVQSYLASNKTPVGYWPDDTEVASTLKGAPAYNKYLRARLRMILEALEDYRRGYPDWNALGMGPIARGVGTVEHLLPQKWRANWPAIWSPDEAETKAASRDRTLHELGNLTLVTQKLNSKVSNGSWSKKVEHFQHINDVLLTNDVIQSAPTNWDETLITARTTMLAASVLKVWPAPAGHIGLATQPVQPEASGEVDLALLVSEGLIQPGTVLVARPAVLNGATAAVGLDGRVFVDDVGYDTPSAAGVAANSTGLYRGVINGWRFWKIQESGKSLWEVRNEYRASLGEDDRGNEVGEDVQDSEQIEAELVVAESTNEADDE</sequence>
<feature type="region of interest" description="Disordered" evidence="1">
    <location>
        <begin position="709"/>
        <end position="744"/>
    </location>
</feature>
<evidence type="ECO:0000259" key="3">
    <source>
        <dbReference type="Pfam" id="PF07510"/>
    </source>
</evidence>